<dbReference type="GO" id="GO:0051607">
    <property type="term" value="P:defense response to virus"/>
    <property type="evidence" value="ECO:0007669"/>
    <property type="project" value="UniProtKB-KW"/>
</dbReference>
<dbReference type="InterPro" id="IPR000123">
    <property type="entry name" value="Reverse_transcriptase_msDNA"/>
</dbReference>
<organism evidence="9">
    <name type="scientific">hydrothermal vent metagenome</name>
    <dbReference type="NCBI Taxonomy" id="652676"/>
    <lineage>
        <taxon>unclassified sequences</taxon>
        <taxon>metagenomes</taxon>
        <taxon>ecological metagenomes</taxon>
    </lineage>
</organism>
<proteinExistence type="inferred from homology"/>
<evidence type="ECO:0000256" key="4">
    <source>
        <dbReference type="ARBA" id="ARBA00022842"/>
    </source>
</evidence>
<dbReference type="InterPro" id="IPR000477">
    <property type="entry name" value="RT_dom"/>
</dbReference>
<reference evidence="9" key="1">
    <citation type="submission" date="2018-06" db="EMBL/GenBank/DDBJ databases">
        <authorList>
            <person name="Zhirakovskaya E."/>
        </authorList>
    </citation>
    <scope>NUCLEOTIDE SEQUENCE</scope>
</reference>
<feature type="domain" description="Reverse transcriptase" evidence="8">
    <location>
        <begin position="130"/>
        <end position="364"/>
    </location>
</feature>
<dbReference type="SUPFAM" id="SSF56672">
    <property type="entry name" value="DNA/RNA polymerases"/>
    <property type="match status" value="1"/>
</dbReference>
<evidence type="ECO:0000259" key="8">
    <source>
        <dbReference type="PROSITE" id="PS50878"/>
    </source>
</evidence>
<dbReference type="CDD" id="cd03487">
    <property type="entry name" value="RT_Bac_retron_II"/>
    <property type="match status" value="1"/>
</dbReference>
<keyword evidence="2 9" id="KW-0548">Nucleotidyltransferase</keyword>
<comment type="catalytic activity">
    <reaction evidence="7">
        <text>DNA(n) + a 2'-deoxyribonucleoside 5'-triphosphate = DNA(n+1) + diphosphate</text>
        <dbReference type="Rhea" id="RHEA:22508"/>
        <dbReference type="Rhea" id="RHEA-COMP:17339"/>
        <dbReference type="Rhea" id="RHEA-COMP:17340"/>
        <dbReference type="ChEBI" id="CHEBI:33019"/>
        <dbReference type="ChEBI" id="CHEBI:61560"/>
        <dbReference type="ChEBI" id="CHEBI:173112"/>
        <dbReference type="EC" id="2.7.7.49"/>
    </reaction>
</comment>
<dbReference type="EC" id="2.7.7.49" evidence="9"/>
<evidence type="ECO:0000313" key="9">
    <source>
        <dbReference type="EMBL" id="VAW77653.1"/>
    </source>
</evidence>
<keyword evidence="3" id="KW-0479">Metal-binding</keyword>
<evidence type="ECO:0000256" key="2">
    <source>
        <dbReference type="ARBA" id="ARBA00022695"/>
    </source>
</evidence>
<name>A0A3B0YNF0_9ZZZZ</name>
<dbReference type="PANTHER" id="PTHR34047:SF7">
    <property type="entry name" value="RNA-DIRECTED DNA POLYMERASE"/>
    <property type="match status" value="1"/>
</dbReference>
<dbReference type="GO" id="GO:0003723">
    <property type="term" value="F:RNA binding"/>
    <property type="evidence" value="ECO:0007669"/>
    <property type="project" value="InterPro"/>
</dbReference>
<dbReference type="GO" id="GO:0003964">
    <property type="term" value="F:RNA-directed DNA polymerase activity"/>
    <property type="evidence" value="ECO:0007669"/>
    <property type="project" value="UniProtKB-KW"/>
</dbReference>
<evidence type="ECO:0000256" key="3">
    <source>
        <dbReference type="ARBA" id="ARBA00022723"/>
    </source>
</evidence>
<dbReference type="EMBL" id="UOFL01000133">
    <property type="protein sequence ID" value="VAW77653.1"/>
    <property type="molecule type" value="Genomic_DNA"/>
</dbReference>
<gene>
    <name evidence="9" type="ORF">MNBD_GAMMA12-987</name>
</gene>
<dbReference type="PRINTS" id="PR00866">
    <property type="entry name" value="RNADNAPOLMS"/>
</dbReference>
<accession>A0A3B0YNF0</accession>
<keyword evidence="9" id="KW-0695">RNA-directed DNA polymerase</keyword>
<keyword evidence="4" id="KW-0460">Magnesium</keyword>
<dbReference type="Pfam" id="PF00078">
    <property type="entry name" value="RVT_1"/>
    <property type="match status" value="1"/>
</dbReference>
<comment type="similarity">
    <text evidence="6">Belongs to the bacterial reverse transcriptase family.</text>
</comment>
<keyword evidence="1 9" id="KW-0808">Transferase</keyword>
<evidence type="ECO:0000256" key="7">
    <source>
        <dbReference type="ARBA" id="ARBA00048173"/>
    </source>
</evidence>
<protein>
    <submittedName>
        <fullName evidence="9">Retron-type RNA-directed DNA polymerase</fullName>
        <ecNumber evidence="9">2.7.7.49</ecNumber>
    </submittedName>
</protein>
<dbReference type="AlphaFoldDB" id="A0A3B0YNF0"/>
<evidence type="ECO:0000256" key="5">
    <source>
        <dbReference type="ARBA" id="ARBA00023118"/>
    </source>
</evidence>
<dbReference type="InterPro" id="IPR043502">
    <property type="entry name" value="DNA/RNA_pol_sf"/>
</dbReference>
<keyword evidence="5" id="KW-0051">Antiviral defense</keyword>
<evidence type="ECO:0000256" key="6">
    <source>
        <dbReference type="ARBA" id="ARBA00034120"/>
    </source>
</evidence>
<dbReference type="PANTHER" id="PTHR34047">
    <property type="entry name" value="NUCLEAR INTRON MATURASE 1, MITOCHONDRIAL-RELATED"/>
    <property type="match status" value="1"/>
</dbReference>
<dbReference type="GO" id="GO:0046872">
    <property type="term" value="F:metal ion binding"/>
    <property type="evidence" value="ECO:0007669"/>
    <property type="project" value="UniProtKB-KW"/>
</dbReference>
<dbReference type="InterPro" id="IPR051083">
    <property type="entry name" value="GrpII_Intron_Splice-Mob/Def"/>
</dbReference>
<evidence type="ECO:0000256" key="1">
    <source>
        <dbReference type="ARBA" id="ARBA00022679"/>
    </source>
</evidence>
<sequence>MSTQNEIILWRNVRNAGGVDSYVNQQLDKLGFIIKPRDASELSKAELKLYKKALQDEAIEKKKLLKDVWAAYKREHIVHLGEGLYWNDNDVSDQWDLDNAESRAANNELPELDSPQQLAELLGITISELRWFCYHRDAATSIHYRRFTIPKSDGSQRAIWAPMEKLKAVQRTVLSEIVERLLVHGSTHGFYAGRSIYTNAQQHSNPEILVKMDLKDFFPSVTFPRVKGIFRKAGYQTQISTLLAALCTESPREEVTFNDKTYFVALGPRCLPQGAPTSPGLTNALCLTLDRRMQALCTKNNWRYSRYADDMTFSVPIGAKSELTVSSLIGTVYSIVKDEGFRVNAKKTKIKRTGVRQKVTGLVVNGDKPPRPPRKLKRQIRAAIHNLKSGKALPEGESIARLKGYASYIKMCEPELGQKMMDALNALNHE</sequence>
<dbReference type="PROSITE" id="PS50878">
    <property type="entry name" value="RT_POL"/>
    <property type="match status" value="1"/>
</dbReference>